<dbReference type="EMBL" id="JAAAJA010000517">
    <property type="protein sequence ID" value="KAG0252491.1"/>
    <property type="molecule type" value="Genomic_DNA"/>
</dbReference>
<comment type="caution">
    <text evidence="2">The sequence shown here is derived from an EMBL/GenBank/DDBJ whole genome shotgun (WGS) entry which is preliminary data.</text>
</comment>
<organism evidence="2 3">
    <name type="scientific">Mortierella polycephala</name>
    <dbReference type="NCBI Taxonomy" id="41804"/>
    <lineage>
        <taxon>Eukaryota</taxon>
        <taxon>Fungi</taxon>
        <taxon>Fungi incertae sedis</taxon>
        <taxon>Mucoromycota</taxon>
        <taxon>Mortierellomycotina</taxon>
        <taxon>Mortierellomycetes</taxon>
        <taxon>Mortierellales</taxon>
        <taxon>Mortierellaceae</taxon>
        <taxon>Mortierella</taxon>
    </lineage>
</organism>
<proteinExistence type="predicted"/>
<feature type="compositionally biased region" description="Polar residues" evidence="1">
    <location>
        <begin position="20"/>
        <end position="32"/>
    </location>
</feature>
<name>A0A9P6PT85_9FUNG</name>
<evidence type="ECO:0000256" key="1">
    <source>
        <dbReference type="SAM" id="MobiDB-lite"/>
    </source>
</evidence>
<sequence length="189" mass="19276">MDFLKNAASNYQQYSSAAATNNEGNSSNNVAQSDVPPPQESDIHEAKAVHDKVYNQNASDVTDEDLGKAAGVEAFNSYERSEASGQGEGGGQSKLVQMAMAEAMKMFSGGKGGEGGQDKSAVIQSAIAMATKLFMGKSGEGGGGVSQLMSMLQGGGKTDGSQGGSGGMMGMLGQAAENPQVAGMLKKFM</sequence>
<accession>A0A9P6PT85</accession>
<dbReference type="Proteomes" id="UP000726737">
    <property type="component" value="Unassembled WGS sequence"/>
</dbReference>
<evidence type="ECO:0000313" key="2">
    <source>
        <dbReference type="EMBL" id="KAG0252491.1"/>
    </source>
</evidence>
<evidence type="ECO:0000313" key="3">
    <source>
        <dbReference type="Proteomes" id="UP000726737"/>
    </source>
</evidence>
<dbReference type="PANTHER" id="PTHR39477:SF1">
    <property type="entry name" value="BETA-FLANKING PROTEIN"/>
    <property type="match status" value="1"/>
</dbReference>
<gene>
    <name evidence="2" type="ORF">BG011_006939</name>
</gene>
<evidence type="ECO:0008006" key="4">
    <source>
        <dbReference type="Google" id="ProtNLM"/>
    </source>
</evidence>
<protein>
    <recommendedName>
        <fullName evidence="4">Beta-flanking protein</fullName>
    </recommendedName>
</protein>
<dbReference type="AlphaFoldDB" id="A0A9P6PT85"/>
<reference evidence="2" key="1">
    <citation type="journal article" date="2020" name="Fungal Divers.">
        <title>Resolving the Mortierellaceae phylogeny through synthesis of multi-gene phylogenetics and phylogenomics.</title>
        <authorList>
            <person name="Vandepol N."/>
            <person name="Liber J."/>
            <person name="Desiro A."/>
            <person name="Na H."/>
            <person name="Kennedy M."/>
            <person name="Barry K."/>
            <person name="Grigoriev I.V."/>
            <person name="Miller A.N."/>
            <person name="O'Donnell K."/>
            <person name="Stajich J.E."/>
            <person name="Bonito G."/>
        </authorList>
    </citation>
    <scope>NUCLEOTIDE SEQUENCE</scope>
    <source>
        <strain evidence="2">KOD948</strain>
    </source>
</reference>
<keyword evidence="3" id="KW-1185">Reference proteome</keyword>
<dbReference type="OrthoDB" id="2290255at2759"/>
<feature type="region of interest" description="Disordered" evidence="1">
    <location>
        <begin position="15"/>
        <end position="44"/>
    </location>
</feature>
<dbReference type="PANTHER" id="PTHR39477">
    <property type="entry name" value="CHROMOSOME 8, WHOLE GENOME SHOTGUN SEQUENCE"/>
    <property type="match status" value="1"/>
</dbReference>